<evidence type="ECO:0008006" key="6">
    <source>
        <dbReference type="Google" id="ProtNLM"/>
    </source>
</evidence>
<name>A0AAN8WL14_HALRR</name>
<dbReference type="SMART" id="SM00855">
    <property type="entry name" value="PGAM"/>
    <property type="match status" value="1"/>
</dbReference>
<evidence type="ECO:0000313" key="5">
    <source>
        <dbReference type="Proteomes" id="UP001381693"/>
    </source>
</evidence>
<dbReference type="GO" id="GO:0005829">
    <property type="term" value="C:cytosol"/>
    <property type="evidence" value="ECO:0007669"/>
    <property type="project" value="TreeGrafter"/>
</dbReference>
<dbReference type="InterPro" id="IPR051695">
    <property type="entry name" value="Phosphoglycerate_Mutase"/>
</dbReference>
<dbReference type="CDD" id="cd07067">
    <property type="entry name" value="HP_PGM_like"/>
    <property type="match status" value="1"/>
</dbReference>
<evidence type="ECO:0000256" key="1">
    <source>
        <dbReference type="ARBA" id="ARBA00022801"/>
    </source>
</evidence>
<dbReference type="GO" id="GO:0004331">
    <property type="term" value="F:fructose-2,6-bisphosphate 2-phosphatase activity"/>
    <property type="evidence" value="ECO:0007669"/>
    <property type="project" value="TreeGrafter"/>
</dbReference>
<dbReference type="Gene3D" id="3.40.50.1240">
    <property type="entry name" value="Phosphoglycerate mutase-like"/>
    <property type="match status" value="1"/>
</dbReference>
<keyword evidence="1" id="KW-0378">Hydrolase</keyword>
<organism evidence="4 5">
    <name type="scientific">Halocaridina rubra</name>
    <name type="common">Hawaiian red shrimp</name>
    <dbReference type="NCBI Taxonomy" id="373956"/>
    <lineage>
        <taxon>Eukaryota</taxon>
        <taxon>Metazoa</taxon>
        <taxon>Ecdysozoa</taxon>
        <taxon>Arthropoda</taxon>
        <taxon>Crustacea</taxon>
        <taxon>Multicrustacea</taxon>
        <taxon>Malacostraca</taxon>
        <taxon>Eumalacostraca</taxon>
        <taxon>Eucarida</taxon>
        <taxon>Decapoda</taxon>
        <taxon>Pleocyemata</taxon>
        <taxon>Caridea</taxon>
        <taxon>Atyoidea</taxon>
        <taxon>Atyidae</taxon>
        <taxon>Halocaridina</taxon>
    </lineage>
</organism>
<dbReference type="InterPro" id="IPR013078">
    <property type="entry name" value="His_Pase_superF_clade-1"/>
</dbReference>
<dbReference type="PANTHER" id="PTHR46517:SF1">
    <property type="entry name" value="FRUCTOSE-2,6-BISPHOSPHATASE TIGAR"/>
    <property type="match status" value="1"/>
</dbReference>
<feature type="binding site" evidence="3">
    <location>
        <begin position="15"/>
        <end position="22"/>
    </location>
    <ligand>
        <name>substrate</name>
    </ligand>
</feature>
<dbReference type="PANTHER" id="PTHR46517">
    <property type="entry name" value="FRUCTOSE-2,6-BISPHOSPHATASE TIGAR"/>
    <property type="match status" value="1"/>
</dbReference>
<dbReference type="GO" id="GO:0045820">
    <property type="term" value="P:negative regulation of glycolytic process"/>
    <property type="evidence" value="ECO:0007669"/>
    <property type="project" value="TreeGrafter"/>
</dbReference>
<dbReference type="AlphaFoldDB" id="A0AAN8WL14"/>
<gene>
    <name evidence="4" type="ORF">SK128_001303</name>
</gene>
<sequence>MRRSMAVVFRVVFVRHGETNANKEHRIQGHLDIPLSSRGEKQATLAGKSLSEHKFSRAYASDLQRAYATCERILEQNTCGPPTIKEDAKLRERNFGSVEGLHIDEVKSMATAEGLTWPQYNPPGAETLGVLQERMVCFFKELCQSVFDKNKQARIDIIQENQNEDLVSGEKLQQLEEKDAVERILVVSHGAALKQLYAHFHKTLECPLPGDTDILSRISPNTGISEYVVQYSPKKYYLRCVRIHDENHLQGLS</sequence>
<dbReference type="Pfam" id="PF00300">
    <property type="entry name" value="His_Phos_1"/>
    <property type="match status" value="1"/>
</dbReference>
<evidence type="ECO:0000256" key="3">
    <source>
        <dbReference type="PIRSR" id="PIRSR613078-2"/>
    </source>
</evidence>
<protein>
    <recommendedName>
        <fullName evidence="6">Fructose-2,6-bisphosphatase TIGAR</fullName>
    </recommendedName>
</protein>
<feature type="binding site" evidence="3">
    <location>
        <position position="65"/>
    </location>
    <ligand>
        <name>substrate</name>
    </ligand>
</feature>
<dbReference type="GO" id="GO:0043456">
    <property type="term" value="P:regulation of pentose-phosphate shunt"/>
    <property type="evidence" value="ECO:0007669"/>
    <property type="project" value="TreeGrafter"/>
</dbReference>
<dbReference type="SUPFAM" id="SSF53254">
    <property type="entry name" value="Phosphoglycerate mutase-like"/>
    <property type="match status" value="1"/>
</dbReference>
<proteinExistence type="predicted"/>
<evidence type="ECO:0000313" key="4">
    <source>
        <dbReference type="EMBL" id="KAK7066947.1"/>
    </source>
</evidence>
<keyword evidence="5" id="KW-1185">Reference proteome</keyword>
<dbReference type="InterPro" id="IPR029033">
    <property type="entry name" value="His_PPase_superfam"/>
</dbReference>
<accession>A0AAN8WL14</accession>
<dbReference type="EMBL" id="JAXCGZ010018975">
    <property type="protein sequence ID" value="KAK7066947.1"/>
    <property type="molecule type" value="Genomic_DNA"/>
</dbReference>
<evidence type="ECO:0000256" key="2">
    <source>
        <dbReference type="PIRSR" id="PIRSR613078-1"/>
    </source>
</evidence>
<comment type="caution">
    <text evidence="4">The sequence shown here is derived from an EMBL/GenBank/DDBJ whole genome shotgun (WGS) entry which is preliminary data.</text>
</comment>
<feature type="active site" description="Proton donor/acceptor" evidence="2">
    <location>
        <position position="92"/>
    </location>
</feature>
<reference evidence="4 5" key="1">
    <citation type="submission" date="2023-11" db="EMBL/GenBank/DDBJ databases">
        <title>Halocaridina rubra genome assembly.</title>
        <authorList>
            <person name="Smith C."/>
        </authorList>
    </citation>
    <scope>NUCLEOTIDE SEQUENCE [LARGE SCALE GENOMIC DNA]</scope>
    <source>
        <strain evidence="4">EP-1</strain>
        <tissue evidence="4">Whole</tissue>
    </source>
</reference>
<feature type="active site" description="Tele-phosphohistidine intermediate" evidence="2">
    <location>
        <position position="16"/>
    </location>
</feature>
<dbReference type="Proteomes" id="UP001381693">
    <property type="component" value="Unassembled WGS sequence"/>
</dbReference>